<accession>A0ABX7I1X6</accession>
<name>A0ABX7I1X6_9BACT</name>
<evidence type="ECO:0000313" key="3">
    <source>
        <dbReference type="Proteomes" id="UP000612680"/>
    </source>
</evidence>
<dbReference type="EMBL" id="CP056775">
    <property type="protein sequence ID" value="QRQ99516.1"/>
    <property type="molecule type" value="Genomic_DNA"/>
</dbReference>
<feature type="chain" id="PRO_5046130360" evidence="1">
    <location>
        <begin position="21"/>
        <end position="153"/>
    </location>
</feature>
<protein>
    <submittedName>
        <fullName evidence="2">Lipocalin family protein</fullName>
    </submittedName>
</protein>
<dbReference type="RefSeq" id="WP_204660277.1">
    <property type="nucleotide sequence ID" value="NZ_CP056775.1"/>
</dbReference>
<gene>
    <name evidence="2" type="ORF">HWI92_00605</name>
</gene>
<dbReference type="Proteomes" id="UP000612680">
    <property type="component" value="Chromosome"/>
</dbReference>
<keyword evidence="1" id="KW-0732">Signal</keyword>
<keyword evidence="3" id="KW-1185">Reference proteome</keyword>
<evidence type="ECO:0000313" key="2">
    <source>
        <dbReference type="EMBL" id="QRQ99516.1"/>
    </source>
</evidence>
<feature type="signal peptide" evidence="1">
    <location>
        <begin position="1"/>
        <end position="20"/>
    </location>
</feature>
<evidence type="ECO:0000256" key="1">
    <source>
        <dbReference type="SAM" id="SignalP"/>
    </source>
</evidence>
<reference evidence="2 3" key="1">
    <citation type="submission" date="2020-06" db="EMBL/GenBank/DDBJ databases">
        <title>Dyadobacter sandarakinus sp. nov., isolated from the soil of the Arctic Yellow River Station.</title>
        <authorList>
            <person name="Zhang Y."/>
            <person name="Peng F."/>
        </authorList>
    </citation>
    <scope>NUCLEOTIDE SEQUENCE [LARGE SCALE GENOMIC DNA]</scope>
    <source>
        <strain evidence="2 3">Q3-56</strain>
    </source>
</reference>
<dbReference type="PROSITE" id="PS51257">
    <property type="entry name" value="PROKAR_LIPOPROTEIN"/>
    <property type="match status" value="1"/>
</dbReference>
<sequence length="153" mass="17542">MHIRYLSFAALLALTASCNSKPETGTTSQPQTLAGTWFLHSSQIIEKGDTVDTFPVKDEEMIKTFTDTHFTFMKHDTRQGKGDSAVFSAGAGTYTLKGEDYTEKLQYCNYREWENHDFQFKLRMHGDTIIQTGEEKIDSLGINREIREVYVRK</sequence>
<proteinExistence type="predicted"/>
<organism evidence="2 3">
    <name type="scientific">Dyadobacter sandarakinus</name>
    <dbReference type="NCBI Taxonomy" id="2747268"/>
    <lineage>
        <taxon>Bacteria</taxon>
        <taxon>Pseudomonadati</taxon>
        <taxon>Bacteroidota</taxon>
        <taxon>Cytophagia</taxon>
        <taxon>Cytophagales</taxon>
        <taxon>Spirosomataceae</taxon>
        <taxon>Dyadobacter</taxon>
    </lineage>
</organism>